<comment type="similarity">
    <text evidence="1">Belongs to the short-chain dehydrogenases/reductases (SDR) family.</text>
</comment>
<organism evidence="3 4">
    <name type="scientific">Linum tenue</name>
    <dbReference type="NCBI Taxonomy" id="586396"/>
    <lineage>
        <taxon>Eukaryota</taxon>
        <taxon>Viridiplantae</taxon>
        <taxon>Streptophyta</taxon>
        <taxon>Embryophyta</taxon>
        <taxon>Tracheophyta</taxon>
        <taxon>Spermatophyta</taxon>
        <taxon>Magnoliopsida</taxon>
        <taxon>eudicotyledons</taxon>
        <taxon>Gunneridae</taxon>
        <taxon>Pentapetalae</taxon>
        <taxon>rosids</taxon>
        <taxon>fabids</taxon>
        <taxon>Malpighiales</taxon>
        <taxon>Linaceae</taxon>
        <taxon>Linum</taxon>
    </lineage>
</organism>
<dbReference type="PRINTS" id="PR00080">
    <property type="entry name" value="SDRFAMILY"/>
</dbReference>
<reference evidence="3" key="1">
    <citation type="submission" date="2022-08" db="EMBL/GenBank/DDBJ databases">
        <authorList>
            <person name="Gutierrez-Valencia J."/>
        </authorList>
    </citation>
    <scope>NUCLEOTIDE SEQUENCE</scope>
</reference>
<dbReference type="SUPFAM" id="SSF51735">
    <property type="entry name" value="NAD(P)-binding Rossmann-fold domains"/>
    <property type="match status" value="2"/>
</dbReference>
<dbReference type="PRINTS" id="PR00081">
    <property type="entry name" value="GDHRDH"/>
</dbReference>
<evidence type="ECO:0000256" key="2">
    <source>
        <dbReference type="ARBA" id="ARBA00023002"/>
    </source>
</evidence>
<dbReference type="EMBL" id="CAMGYJ010000003">
    <property type="protein sequence ID" value="CAI0391602.1"/>
    <property type="molecule type" value="Genomic_DNA"/>
</dbReference>
<dbReference type="PANTHER" id="PTHR43180:SF81">
    <property type="entry name" value="SHORT CHAIN ALCOHOL DEHYDROGENASE"/>
    <property type="match status" value="1"/>
</dbReference>
<feature type="non-terminal residue" evidence="3">
    <location>
        <position position="311"/>
    </location>
</feature>
<dbReference type="FunFam" id="3.40.50.720:FF:000084">
    <property type="entry name" value="Short-chain dehydrogenase reductase"/>
    <property type="match status" value="2"/>
</dbReference>
<keyword evidence="2" id="KW-0560">Oxidoreductase</keyword>
<dbReference type="Proteomes" id="UP001154282">
    <property type="component" value="Unassembled WGS sequence"/>
</dbReference>
<keyword evidence="4" id="KW-1185">Reference proteome</keyword>
<dbReference type="InterPro" id="IPR036291">
    <property type="entry name" value="NAD(P)-bd_dom_sf"/>
</dbReference>
<evidence type="ECO:0000256" key="1">
    <source>
        <dbReference type="ARBA" id="ARBA00006484"/>
    </source>
</evidence>
<dbReference type="Pfam" id="PF13561">
    <property type="entry name" value="adh_short_C2"/>
    <property type="match status" value="2"/>
</dbReference>
<comment type="caution">
    <text evidence="3">The sequence shown here is derived from an EMBL/GenBank/DDBJ whole genome shotgun (WGS) entry which is preliminary data.</text>
</comment>
<dbReference type="AlphaFoldDB" id="A0AAV0I216"/>
<gene>
    <name evidence="3" type="ORF">LITE_LOCUS7216</name>
</gene>
<protein>
    <submittedName>
        <fullName evidence="3">Uncharacterized protein</fullName>
    </submittedName>
</protein>
<name>A0AAV0I216_9ROSI</name>
<dbReference type="InterPro" id="IPR002347">
    <property type="entry name" value="SDR_fam"/>
</dbReference>
<dbReference type="GO" id="GO:0016491">
    <property type="term" value="F:oxidoreductase activity"/>
    <property type="evidence" value="ECO:0007669"/>
    <property type="project" value="UniProtKB-KW"/>
</dbReference>
<proteinExistence type="inferred from homology"/>
<sequence>MYNNAGIGGNLDTTILNSDNADFKKVLEINLFGSFLGAKHAARVMIPARKGCILFTGSVAASISGDLSYAYKASKHAILGLNNNLTVELGKYGIRVNTISPYGVATPMVTSGMQMDKKAAEEFMSAAGNLRGAILEPEDVARAALYLATVSRYGQLDIMYNNAGIGGNLDTTILNSDNADFKKVLEINLFGSFLGAKHAARVMIPARKGCILFTGSVAASISGDLSYAYKASKHAILGLNNNLTVELGKYGIRVNTISPYGVATPMVTSGMQMDKKAAEEFMSAAGNLRGAILEPEDVARAALYLASDDAK</sequence>
<dbReference type="PANTHER" id="PTHR43180">
    <property type="entry name" value="3-OXOACYL-(ACYL-CARRIER-PROTEIN) REDUCTASE (AFU_ORTHOLOGUE AFUA_6G11210)"/>
    <property type="match status" value="1"/>
</dbReference>
<evidence type="ECO:0000313" key="4">
    <source>
        <dbReference type="Proteomes" id="UP001154282"/>
    </source>
</evidence>
<dbReference type="Gene3D" id="3.40.50.720">
    <property type="entry name" value="NAD(P)-binding Rossmann-like Domain"/>
    <property type="match status" value="2"/>
</dbReference>
<evidence type="ECO:0000313" key="3">
    <source>
        <dbReference type="EMBL" id="CAI0391602.1"/>
    </source>
</evidence>
<accession>A0AAV0I216</accession>